<evidence type="ECO:0000313" key="6">
    <source>
        <dbReference type="Proteomes" id="UP000306628"/>
    </source>
</evidence>
<evidence type="ECO:0000256" key="3">
    <source>
        <dbReference type="ARBA" id="ARBA00023163"/>
    </source>
</evidence>
<protein>
    <submittedName>
        <fullName evidence="5">Winged helix-turn-helix transcriptional regulator</fullName>
    </submittedName>
</protein>
<name>A0A5S4FPX9_9ACTN</name>
<keyword evidence="1" id="KW-0805">Transcription regulation</keyword>
<dbReference type="InterPro" id="IPR000524">
    <property type="entry name" value="Tscrpt_reg_HTH_GntR"/>
</dbReference>
<evidence type="ECO:0000256" key="2">
    <source>
        <dbReference type="ARBA" id="ARBA00023125"/>
    </source>
</evidence>
<gene>
    <name evidence="5" type="ORF">ETD85_48940</name>
</gene>
<dbReference type="GO" id="GO:0003700">
    <property type="term" value="F:DNA-binding transcription factor activity"/>
    <property type="evidence" value="ECO:0007669"/>
    <property type="project" value="InterPro"/>
</dbReference>
<feature type="domain" description="HTH gntR-type" evidence="4">
    <location>
        <begin position="13"/>
        <end position="81"/>
    </location>
</feature>
<keyword evidence="3" id="KW-0804">Transcription</keyword>
<keyword evidence="2" id="KW-0238">DNA-binding</keyword>
<dbReference type="SUPFAM" id="SSF46785">
    <property type="entry name" value="Winged helix' DNA-binding domain"/>
    <property type="match status" value="1"/>
</dbReference>
<dbReference type="PRINTS" id="PR00035">
    <property type="entry name" value="HTHGNTR"/>
</dbReference>
<evidence type="ECO:0000259" key="4">
    <source>
        <dbReference type="PROSITE" id="PS50949"/>
    </source>
</evidence>
<organism evidence="5 6">
    <name type="scientific">Nonomuraea zeae</name>
    <dbReference type="NCBI Taxonomy" id="1642303"/>
    <lineage>
        <taxon>Bacteria</taxon>
        <taxon>Bacillati</taxon>
        <taxon>Actinomycetota</taxon>
        <taxon>Actinomycetes</taxon>
        <taxon>Streptosporangiales</taxon>
        <taxon>Streptosporangiaceae</taxon>
        <taxon>Nonomuraea</taxon>
    </lineage>
</organism>
<proteinExistence type="predicted"/>
<dbReference type="AlphaFoldDB" id="A0A5S4FPX9"/>
<dbReference type="GO" id="GO:0045892">
    <property type="term" value="P:negative regulation of DNA-templated transcription"/>
    <property type="evidence" value="ECO:0007669"/>
    <property type="project" value="TreeGrafter"/>
</dbReference>
<dbReference type="OrthoDB" id="7363114at2"/>
<dbReference type="InterPro" id="IPR050679">
    <property type="entry name" value="Bact_HTH_transcr_reg"/>
</dbReference>
<dbReference type="CDD" id="cd07377">
    <property type="entry name" value="WHTH_GntR"/>
    <property type="match status" value="1"/>
</dbReference>
<accession>A0A5S4FPX9</accession>
<dbReference type="PANTHER" id="PTHR44846:SF1">
    <property type="entry name" value="MANNOSYL-D-GLYCERATE TRANSPORT_METABOLISM SYSTEM REPRESSOR MNGR-RELATED"/>
    <property type="match status" value="1"/>
</dbReference>
<dbReference type="PROSITE" id="PS50949">
    <property type="entry name" value="HTH_GNTR"/>
    <property type="match status" value="1"/>
</dbReference>
<dbReference type="Proteomes" id="UP000306628">
    <property type="component" value="Unassembled WGS sequence"/>
</dbReference>
<dbReference type="Gene3D" id="1.10.10.10">
    <property type="entry name" value="Winged helix-like DNA-binding domain superfamily/Winged helix DNA-binding domain"/>
    <property type="match status" value="1"/>
</dbReference>
<dbReference type="SMART" id="SM00345">
    <property type="entry name" value="HTH_GNTR"/>
    <property type="match status" value="1"/>
</dbReference>
<dbReference type="PANTHER" id="PTHR44846">
    <property type="entry name" value="MANNOSYL-D-GLYCERATE TRANSPORT/METABOLISM SYSTEM REPRESSOR MNGR-RELATED"/>
    <property type="match status" value="1"/>
</dbReference>
<evidence type="ECO:0000256" key="1">
    <source>
        <dbReference type="ARBA" id="ARBA00023015"/>
    </source>
</evidence>
<dbReference type="GO" id="GO:0003677">
    <property type="term" value="F:DNA binding"/>
    <property type="evidence" value="ECO:0007669"/>
    <property type="project" value="UniProtKB-KW"/>
</dbReference>
<dbReference type="EMBL" id="VCKX01000269">
    <property type="protein sequence ID" value="TMR22763.1"/>
    <property type="molecule type" value="Genomic_DNA"/>
</dbReference>
<keyword evidence="6" id="KW-1185">Reference proteome</keyword>
<sequence length="87" mass="9636">MLSDRAGSPRYTDLVDQYVLEDLLARIHRGDLRPGQVIPSQERLMRDYGVSRARVRRAIEALRQSGLVESVPGRGTRVTPAPPPAGD</sequence>
<dbReference type="InterPro" id="IPR036390">
    <property type="entry name" value="WH_DNA-bd_sf"/>
</dbReference>
<reference evidence="5 6" key="1">
    <citation type="submission" date="2019-05" db="EMBL/GenBank/DDBJ databases">
        <title>Draft genome sequence of Nonomuraea zeae DSM 100528.</title>
        <authorList>
            <person name="Saricaoglu S."/>
            <person name="Isik K."/>
        </authorList>
    </citation>
    <scope>NUCLEOTIDE SEQUENCE [LARGE SCALE GENOMIC DNA]</scope>
    <source>
        <strain evidence="5 6">DSM 100528</strain>
    </source>
</reference>
<comment type="caution">
    <text evidence="5">The sequence shown here is derived from an EMBL/GenBank/DDBJ whole genome shotgun (WGS) entry which is preliminary data.</text>
</comment>
<dbReference type="Pfam" id="PF00392">
    <property type="entry name" value="GntR"/>
    <property type="match status" value="1"/>
</dbReference>
<evidence type="ECO:0000313" key="5">
    <source>
        <dbReference type="EMBL" id="TMR22763.1"/>
    </source>
</evidence>
<dbReference type="InterPro" id="IPR036388">
    <property type="entry name" value="WH-like_DNA-bd_sf"/>
</dbReference>